<name>A0ABP6X4L1_9PSEU</name>
<dbReference type="Gene3D" id="3.90.1200.10">
    <property type="match status" value="1"/>
</dbReference>
<dbReference type="InterPro" id="IPR011009">
    <property type="entry name" value="Kinase-like_dom_sf"/>
</dbReference>
<evidence type="ECO:0008006" key="3">
    <source>
        <dbReference type="Google" id="ProtNLM"/>
    </source>
</evidence>
<gene>
    <name evidence="1" type="ORF">GCM10022222_51420</name>
</gene>
<sequence>MTGIERSDATFTAWMRTNLDTAARHFAVTVTGPPVTGWRLRSLSAPVRNHHGTPRWLRICTEHTRWLTTDADWWTGNVDANTITGIRKPHVLDWTQWDTPDQQRRVRAELMTFLPERPCSPTDTLHTPITLPQQWWHDLRHSLEHLHTIPTHRFHHDTTEPPRVRHIFGDHVADALPRHWETVHGDLHWNNLTQPRFGLLDWEMWGRGPTGIDAATLYLHSLPTPDTATHVWNTFTDTLTTPTGHAALITAAARILHRTTHGDHPNLANPVRHFITPLINATTHHPR</sequence>
<keyword evidence="2" id="KW-1185">Reference proteome</keyword>
<protein>
    <recommendedName>
        <fullName evidence="3">Aminoglycoside phosphotransferase</fullName>
    </recommendedName>
</protein>
<dbReference type="EMBL" id="BAAAZN010000011">
    <property type="protein sequence ID" value="GAA3561374.1"/>
    <property type="molecule type" value="Genomic_DNA"/>
</dbReference>
<organism evidence="1 2">
    <name type="scientific">Amycolatopsis ultiminotia</name>
    <dbReference type="NCBI Taxonomy" id="543629"/>
    <lineage>
        <taxon>Bacteria</taxon>
        <taxon>Bacillati</taxon>
        <taxon>Actinomycetota</taxon>
        <taxon>Actinomycetes</taxon>
        <taxon>Pseudonocardiales</taxon>
        <taxon>Pseudonocardiaceae</taxon>
        <taxon>Amycolatopsis</taxon>
    </lineage>
</organism>
<accession>A0ABP6X4L1</accession>
<evidence type="ECO:0000313" key="1">
    <source>
        <dbReference type="EMBL" id="GAA3561374.1"/>
    </source>
</evidence>
<dbReference type="Proteomes" id="UP001500689">
    <property type="component" value="Unassembled WGS sequence"/>
</dbReference>
<reference evidence="2" key="1">
    <citation type="journal article" date="2019" name="Int. J. Syst. Evol. Microbiol.">
        <title>The Global Catalogue of Microorganisms (GCM) 10K type strain sequencing project: providing services to taxonomists for standard genome sequencing and annotation.</title>
        <authorList>
            <consortium name="The Broad Institute Genomics Platform"/>
            <consortium name="The Broad Institute Genome Sequencing Center for Infectious Disease"/>
            <person name="Wu L."/>
            <person name="Ma J."/>
        </authorList>
    </citation>
    <scope>NUCLEOTIDE SEQUENCE [LARGE SCALE GENOMIC DNA]</scope>
    <source>
        <strain evidence="2">JCM 16898</strain>
    </source>
</reference>
<dbReference type="SUPFAM" id="SSF56112">
    <property type="entry name" value="Protein kinase-like (PK-like)"/>
    <property type="match status" value="1"/>
</dbReference>
<evidence type="ECO:0000313" key="2">
    <source>
        <dbReference type="Proteomes" id="UP001500689"/>
    </source>
</evidence>
<dbReference type="RefSeq" id="WP_344864132.1">
    <property type="nucleotide sequence ID" value="NZ_BAAAZN010000011.1"/>
</dbReference>
<comment type="caution">
    <text evidence="1">The sequence shown here is derived from an EMBL/GenBank/DDBJ whole genome shotgun (WGS) entry which is preliminary data.</text>
</comment>
<proteinExistence type="predicted"/>